<feature type="chain" id="PRO_5044280034" evidence="2">
    <location>
        <begin position="26"/>
        <end position="252"/>
    </location>
</feature>
<dbReference type="Proteomes" id="UP000289557">
    <property type="component" value="Chromosome"/>
</dbReference>
<dbReference type="GeneID" id="66608863"/>
<keyword evidence="3" id="KW-0449">Lipoprotein</keyword>
<dbReference type="AlphaFoldDB" id="A0AB38W6Y5"/>
<keyword evidence="2" id="KW-0732">Signal</keyword>
<gene>
    <name evidence="3" type="ORF">NCTC10119_00258</name>
</gene>
<dbReference type="RefSeq" id="WP_026088318.1">
    <property type="nucleotide sequence ID" value="NZ_AP017318.1"/>
</dbReference>
<name>A0AB38W6Y5_MYCPM</name>
<dbReference type="PROSITE" id="PS51257">
    <property type="entry name" value="PROKAR_LIPOPROTEIN"/>
    <property type="match status" value="1"/>
</dbReference>
<reference evidence="3 4" key="1">
    <citation type="submission" date="2019-01" db="EMBL/GenBank/DDBJ databases">
        <authorList>
            <consortium name="Pathogen Informatics"/>
        </authorList>
    </citation>
    <scope>NUCLEOTIDE SEQUENCE [LARGE SCALE GENOMIC DNA]</scope>
    <source>
        <strain evidence="3 4">NCTC10119</strain>
    </source>
</reference>
<sequence>MRKKRLLSRISFSSLFLLCGTLLSACTGIQADLRNLIKETTGKDIDLSKAIKTKEGKKNIIASLKKSYEVNPRDTTKLLLDAWKQIFEEGKLGIPDFDFDDVIYPASKDPFTMERKIEHFQMTYQSFKDLSVEDKLSYTFNWFGDYSSGGFTAKKGDKHYFDLFLKIKPDAKKSFTIANFKTEEDNSTTIGGKETTRNLEWIEFSASLKFSLKGKDDVSQKSVNKFLSTFANNTEGYSSNINLFIYLEYLIK</sequence>
<evidence type="ECO:0000256" key="1">
    <source>
        <dbReference type="ARBA" id="ARBA00010160"/>
    </source>
</evidence>
<evidence type="ECO:0000313" key="4">
    <source>
        <dbReference type="Proteomes" id="UP000289557"/>
    </source>
</evidence>
<proteinExistence type="inferred from homology"/>
<organism evidence="3 4">
    <name type="scientific">Mycoplasmoides pneumoniae</name>
    <name type="common">Mycoplasma pneumoniae</name>
    <dbReference type="NCBI Taxonomy" id="2104"/>
    <lineage>
        <taxon>Bacteria</taxon>
        <taxon>Bacillati</taxon>
        <taxon>Mycoplasmatota</taxon>
        <taxon>Mycoplasmoidales</taxon>
        <taxon>Mycoplasmoidaceae</taxon>
        <taxon>Mycoplasmoides</taxon>
    </lineage>
</organism>
<evidence type="ECO:0000256" key="2">
    <source>
        <dbReference type="SAM" id="SignalP"/>
    </source>
</evidence>
<accession>A0AB38W6Y5</accession>
<protein>
    <submittedName>
        <fullName evidence="3">Lipoprotein</fullName>
    </submittedName>
</protein>
<dbReference type="EMBL" id="LR214945">
    <property type="protein sequence ID" value="VEU56999.1"/>
    <property type="molecule type" value="Genomic_DNA"/>
</dbReference>
<comment type="similarity">
    <text evidence="1">Belongs to the MG439/MG440 family.</text>
</comment>
<evidence type="ECO:0000313" key="3">
    <source>
        <dbReference type="EMBL" id="VEU56999.1"/>
    </source>
</evidence>
<feature type="signal peptide" evidence="2">
    <location>
        <begin position="1"/>
        <end position="25"/>
    </location>
</feature>
<dbReference type="InterPro" id="IPR001595">
    <property type="entry name" value="Lipoprotein_3"/>
</dbReference>
<dbReference type="Pfam" id="PF00938">
    <property type="entry name" value="Lipoprotein_3"/>
    <property type="match status" value="1"/>
</dbReference>